<dbReference type="GO" id="GO:0005549">
    <property type="term" value="F:odorant binding"/>
    <property type="evidence" value="ECO:0007669"/>
    <property type="project" value="InterPro"/>
</dbReference>
<name>A0A345BET5_9NEOP</name>
<comment type="similarity">
    <text evidence="9">Belongs to the insect chemoreceptor superfamily. Heteromeric odorant receptor channel (TC 1.A.69) family.</text>
</comment>
<evidence type="ECO:0000256" key="4">
    <source>
        <dbReference type="ARBA" id="ARBA00022725"/>
    </source>
</evidence>
<evidence type="ECO:0000256" key="3">
    <source>
        <dbReference type="ARBA" id="ARBA00022692"/>
    </source>
</evidence>
<dbReference type="GO" id="GO:0004984">
    <property type="term" value="F:olfactory receptor activity"/>
    <property type="evidence" value="ECO:0007669"/>
    <property type="project" value="InterPro"/>
</dbReference>
<keyword evidence="3 9" id="KW-0812">Transmembrane</keyword>
<feature type="transmembrane region" description="Helical" evidence="9">
    <location>
        <begin position="87"/>
        <end position="106"/>
    </location>
</feature>
<feature type="transmembrane region" description="Helical" evidence="9">
    <location>
        <begin position="141"/>
        <end position="166"/>
    </location>
</feature>
<feature type="transmembrane region" description="Helical" evidence="9">
    <location>
        <begin position="55"/>
        <end position="75"/>
    </location>
</feature>
<reference evidence="10" key="1">
    <citation type="journal article" date="2018" name="Comp. Biochem. Physiol. Part D Genomics Proteomics">
        <title>Analysis of the grapevine moth Lobesia botrana antennal transcriptome and expression of odorant-binding and chemosensory proteins.</title>
        <authorList>
            <person name="Rojas V."/>
            <person name="Jimenez H."/>
            <person name="Palma-Millanao R."/>
            <person name="Gonzalez-Gonzalez A."/>
            <person name="Machuca J."/>
            <person name="Godoy R."/>
            <person name="Ceballos R."/>
            <person name="Mutis A."/>
            <person name="Venthur H."/>
        </authorList>
    </citation>
    <scope>NUCLEOTIDE SEQUENCE</scope>
</reference>
<feature type="transmembrane region" description="Helical" evidence="9">
    <location>
        <begin position="218"/>
        <end position="242"/>
    </location>
</feature>
<organism evidence="10">
    <name type="scientific">Lobesia botrana</name>
    <dbReference type="NCBI Taxonomy" id="209534"/>
    <lineage>
        <taxon>Eukaryota</taxon>
        <taxon>Metazoa</taxon>
        <taxon>Ecdysozoa</taxon>
        <taxon>Arthropoda</taxon>
        <taxon>Hexapoda</taxon>
        <taxon>Insecta</taxon>
        <taxon>Pterygota</taxon>
        <taxon>Neoptera</taxon>
        <taxon>Endopterygota</taxon>
        <taxon>Lepidoptera</taxon>
        <taxon>Glossata</taxon>
        <taxon>Ditrysia</taxon>
        <taxon>Tortricoidea</taxon>
        <taxon>Tortricidae</taxon>
        <taxon>Olethreutinae</taxon>
        <taxon>Olethreutini</taxon>
        <taxon>Lobesia</taxon>
    </lineage>
</organism>
<evidence type="ECO:0000256" key="1">
    <source>
        <dbReference type="ARBA" id="ARBA00004141"/>
    </source>
</evidence>
<keyword evidence="6 9" id="KW-0472">Membrane</keyword>
<keyword evidence="2 9" id="KW-0716">Sensory transduction</keyword>
<dbReference type="PANTHER" id="PTHR21137:SF43">
    <property type="entry name" value="ODORANT RECEPTOR 47A-RELATED"/>
    <property type="match status" value="1"/>
</dbReference>
<evidence type="ECO:0000256" key="8">
    <source>
        <dbReference type="ARBA" id="ARBA00023224"/>
    </source>
</evidence>
<keyword evidence="7 9" id="KW-0675">Receptor</keyword>
<comment type="caution">
    <text evidence="9">Lacks conserved residue(s) required for the propagation of feature annotation.</text>
</comment>
<dbReference type="Pfam" id="PF02949">
    <property type="entry name" value="7tm_6"/>
    <property type="match status" value="1"/>
</dbReference>
<keyword evidence="5 9" id="KW-1133">Transmembrane helix</keyword>
<feature type="transmembrane region" description="Helical" evidence="9">
    <location>
        <begin position="303"/>
        <end position="322"/>
    </location>
</feature>
<dbReference type="InterPro" id="IPR004117">
    <property type="entry name" value="7tm6_olfct_rcpt"/>
</dbReference>
<dbReference type="PANTHER" id="PTHR21137">
    <property type="entry name" value="ODORANT RECEPTOR"/>
    <property type="match status" value="1"/>
</dbReference>
<protein>
    <recommendedName>
        <fullName evidence="9">Odorant receptor</fullName>
    </recommendedName>
</protein>
<evidence type="ECO:0000256" key="6">
    <source>
        <dbReference type="ARBA" id="ARBA00023136"/>
    </source>
</evidence>
<evidence type="ECO:0000256" key="5">
    <source>
        <dbReference type="ARBA" id="ARBA00022989"/>
    </source>
</evidence>
<dbReference type="AlphaFoldDB" id="A0A345BET5"/>
<evidence type="ECO:0000313" key="10">
    <source>
        <dbReference type="EMBL" id="AXF48759.1"/>
    </source>
</evidence>
<evidence type="ECO:0000256" key="2">
    <source>
        <dbReference type="ARBA" id="ARBA00022606"/>
    </source>
</evidence>
<sequence>MLTRIYNTLKGKFDDSDVDSHLDYQYIKRQRLLMSTIGCWPHKQFKNKHYVAHSMYNILLISVAFLLPVLEVGYLWQHWRNITFFDFGHDVLCILMAILVLQRLFLSRTNKYYKMIKMFLFEFHLFYFKERSQYNAKIYKVIHIVSGMFTLYVQCLMGLGLILFTFKPWYNNYSRGLLSDNPTANITLEQAVYYYSPNNFAYTTKTGYWILFTANMPLSYFVTCGLCGFDLLVSTIVFQILGHLQILKHNLMTIPLPLDVEYGIYSIEENIQIRRRLKENIEHHKVIIKFVDKCSDALNEYSFLFYLVLQIMCCVLLLEISAMTSDALAKYGPMTLGMYQQLVHLSVFFELVSTKSAQLINVVYALPWECMDTGNRKTVMFLL</sequence>
<evidence type="ECO:0000256" key="7">
    <source>
        <dbReference type="ARBA" id="ARBA00023170"/>
    </source>
</evidence>
<keyword evidence="4 9" id="KW-0552">Olfaction</keyword>
<comment type="subcellular location">
    <subcellularLocation>
        <location evidence="9">Cell membrane</location>
        <topology evidence="9">Multi-pass membrane protein</topology>
    </subcellularLocation>
    <subcellularLocation>
        <location evidence="1">Membrane</location>
        <topology evidence="1">Multi-pass membrane protein</topology>
    </subcellularLocation>
</comment>
<dbReference type="GO" id="GO:0007165">
    <property type="term" value="P:signal transduction"/>
    <property type="evidence" value="ECO:0007669"/>
    <property type="project" value="UniProtKB-KW"/>
</dbReference>
<dbReference type="GO" id="GO:0005886">
    <property type="term" value="C:plasma membrane"/>
    <property type="evidence" value="ECO:0007669"/>
    <property type="project" value="UniProtKB-SubCell"/>
</dbReference>
<keyword evidence="8 9" id="KW-0807">Transducer</keyword>
<dbReference type="EMBL" id="MG816574">
    <property type="protein sequence ID" value="AXF48759.1"/>
    <property type="molecule type" value="mRNA"/>
</dbReference>
<proteinExistence type="evidence at transcript level"/>
<evidence type="ECO:0000256" key="9">
    <source>
        <dbReference type="RuleBase" id="RU351113"/>
    </source>
</evidence>
<accession>A0A345BET5</accession>